<dbReference type="EMBL" id="AWWV01007801">
    <property type="protein sequence ID" value="OMO94643.1"/>
    <property type="molecule type" value="Genomic_DNA"/>
</dbReference>
<name>A0A1R3JIK5_COCAP</name>
<accession>A0A1R3JIK5</accession>
<gene>
    <name evidence="1" type="ORF">CCACVL1_05895</name>
</gene>
<organism evidence="1 2">
    <name type="scientific">Corchorus capsularis</name>
    <name type="common">Jute</name>
    <dbReference type="NCBI Taxonomy" id="210143"/>
    <lineage>
        <taxon>Eukaryota</taxon>
        <taxon>Viridiplantae</taxon>
        <taxon>Streptophyta</taxon>
        <taxon>Embryophyta</taxon>
        <taxon>Tracheophyta</taxon>
        <taxon>Spermatophyta</taxon>
        <taxon>Magnoliopsida</taxon>
        <taxon>eudicotyledons</taxon>
        <taxon>Gunneridae</taxon>
        <taxon>Pentapetalae</taxon>
        <taxon>rosids</taxon>
        <taxon>malvids</taxon>
        <taxon>Malvales</taxon>
        <taxon>Malvaceae</taxon>
        <taxon>Grewioideae</taxon>
        <taxon>Apeibeae</taxon>
        <taxon>Corchorus</taxon>
    </lineage>
</organism>
<keyword evidence="1" id="KW-0418">Kinase</keyword>
<comment type="caution">
    <text evidence="1">The sequence shown here is derived from an EMBL/GenBank/DDBJ whole genome shotgun (WGS) entry which is preliminary data.</text>
</comment>
<sequence>MEHGFSTMAQLLSQFMNAQQEMQQQFMNAQQRQMCAQQQQFELLKLSLGGKLNAEHREPIVEIAQPVPNQFTHTELSKSFRTSVAIENQAADEDMTTEEILAKLESSKHDLPTFDLDEADEPCIVVHKDSQKEDSQIKTNKE</sequence>
<keyword evidence="2" id="KW-1185">Reference proteome</keyword>
<dbReference type="GO" id="GO:0016301">
    <property type="term" value="F:kinase activity"/>
    <property type="evidence" value="ECO:0007669"/>
    <property type="project" value="UniProtKB-KW"/>
</dbReference>
<dbReference type="AlphaFoldDB" id="A0A1R3JIK5"/>
<dbReference type="OrthoDB" id="10531576at2759"/>
<dbReference type="Gramene" id="OMO94643">
    <property type="protein sequence ID" value="OMO94643"/>
    <property type="gene ID" value="CCACVL1_05895"/>
</dbReference>
<evidence type="ECO:0000313" key="1">
    <source>
        <dbReference type="EMBL" id="OMO94643.1"/>
    </source>
</evidence>
<protein>
    <submittedName>
        <fullName evidence="1">6-phosphofructokinase</fullName>
    </submittedName>
</protein>
<proteinExistence type="predicted"/>
<evidence type="ECO:0000313" key="2">
    <source>
        <dbReference type="Proteomes" id="UP000188268"/>
    </source>
</evidence>
<reference evidence="1 2" key="1">
    <citation type="submission" date="2013-09" db="EMBL/GenBank/DDBJ databases">
        <title>Corchorus capsularis genome sequencing.</title>
        <authorList>
            <person name="Alam M."/>
            <person name="Haque M.S."/>
            <person name="Islam M.S."/>
            <person name="Emdad E.M."/>
            <person name="Islam M.M."/>
            <person name="Ahmed B."/>
            <person name="Halim A."/>
            <person name="Hossen Q.M.M."/>
            <person name="Hossain M.Z."/>
            <person name="Ahmed R."/>
            <person name="Khan M.M."/>
            <person name="Islam R."/>
            <person name="Rashid M.M."/>
            <person name="Khan S.A."/>
            <person name="Rahman M.S."/>
            <person name="Alam M."/>
        </authorList>
    </citation>
    <scope>NUCLEOTIDE SEQUENCE [LARGE SCALE GENOMIC DNA]</scope>
    <source>
        <strain evidence="2">cv. CVL-1</strain>
        <tissue evidence="1">Whole seedling</tissue>
    </source>
</reference>
<dbReference type="Proteomes" id="UP000188268">
    <property type="component" value="Unassembled WGS sequence"/>
</dbReference>
<keyword evidence="1" id="KW-0808">Transferase</keyword>